<dbReference type="AlphaFoldDB" id="A0AAC9IYY3"/>
<feature type="repeat" description="TPR" evidence="3">
    <location>
        <begin position="371"/>
        <end position="404"/>
    </location>
</feature>
<dbReference type="SMART" id="SM00028">
    <property type="entry name" value="TPR"/>
    <property type="match status" value="6"/>
</dbReference>
<dbReference type="Gene3D" id="1.25.40.10">
    <property type="entry name" value="Tetratricopeptide repeat domain"/>
    <property type="match status" value="3"/>
</dbReference>
<evidence type="ECO:0000313" key="6">
    <source>
        <dbReference type="Proteomes" id="UP000182945"/>
    </source>
</evidence>
<dbReference type="SUPFAM" id="SSF81901">
    <property type="entry name" value="HCP-like"/>
    <property type="match status" value="1"/>
</dbReference>
<evidence type="ECO:0008006" key="7">
    <source>
        <dbReference type="Google" id="ProtNLM"/>
    </source>
</evidence>
<feature type="coiled-coil region" evidence="4">
    <location>
        <begin position="343"/>
        <end position="370"/>
    </location>
</feature>
<evidence type="ECO:0000256" key="1">
    <source>
        <dbReference type="ARBA" id="ARBA00022737"/>
    </source>
</evidence>
<keyword evidence="4" id="KW-0175">Coiled coil</keyword>
<keyword evidence="1" id="KW-0677">Repeat</keyword>
<dbReference type="Proteomes" id="UP000182945">
    <property type="component" value="Chromosome"/>
</dbReference>
<reference evidence="5 6" key="1">
    <citation type="submission" date="2016-11" db="EMBL/GenBank/DDBJ databases">
        <title>Complete genome sequencing of Virgibacillus halodenitrificans PDB-F2.</title>
        <authorList>
            <person name="Sun Z."/>
            <person name="Zhou Y."/>
            <person name="Li H."/>
        </authorList>
    </citation>
    <scope>NUCLEOTIDE SEQUENCE [LARGE SCALE GENOMIC DNA]</scope>
    <source>
        <strain evidence="5 6">PDB-F2</strain>
    </source>
</reference>
<dbReference type="InterPro" id="IPR011990">
    <property type="entry name" value="TPR-like_helical_dom_sf"/>
</dbReference>
<organism evidence="5 6">
    <name type="scientific">Virgibacillus halodenitrificans</name>
    <name type="common">Bacillus halodenitrificans</name>
    <dbReference type="NCBI Taxonomy" id="1482"/>
    <lineage>
        <taxon>Bacteria</taxon>
        <taxon>Bacillati</taxon>
        <taxon>Bacillota</taxon>
        <taxon>Bacilli</taxon>
        <taxon>Bacillales</taxon>
        <taxon>Bacillaceae</taxon>
        <taxon>Virgibacillus</taxon>
    </lineage>
</organism>
<feature type="repeat" description="TPR" evidence="3">
    <location>
        <begin position="235"/>
        <end position="268"/>
    </location>
</feature>
<evidence type="ECO:0000256" key="3">
    <source>
        <dbReference type="PROSITE-ProRule" id="PRU00339"/>
    </source>
</evidence>
<evidence type="ECO:0000256" key="2">
    <source>
        <dbReference type="ARBA" id="ARBA00022803"/>
    </source>
</evidence>
<keyword evidence="2 3" id="KW-0802">TPR repeat</keyword>
<dbReference type="GeneID" id="71514680"/>
<dbReference type="RefSeq" id="WP_071648989.1">
    <property type="nucleotide sequence ID" value="NZ_CP017962.1"/>
</dbReference>
<dbReference type="InterPro" id="IPR051012">
    <property type="entry name" value="CellSynth/LPSAsmb/PSIAsmb"/>
</dbReference>
<sequence>MEKIMEAVNLMESNQTEKAIEVLEDYLPLADEEEKYTIAELYMQWGYLEEASTILEELVQQYPGETELVVTLADVYIELDKDEAAMGLLNNIKEDDPAYVQALIQLADLYQAQGLFEVAEQKLLQAKQFEPNELIIDFALGELFFSIGEYRKAATFYEKVLPKEKEIANVSINDRLAESYAAAGEYELALTFYQDIESENPDTLFKYGITASQAGRKDIAIKAWEHVIEIDIYYHTVYVHLATVYEEEGMLKEAYETAKKGIKIDEFNKELYFVAGNLAHKLDQNQDSEQWVREAIALDPDYKEAILFLIELLKKRDDFAGIIDLLSEIKNTGATDPLYEWELARAYNEIEKFKDALNHYKEAYNNLNQDSDFLKEYGYFLLEEGRSKEATEVFRAYLQLTPVDDEIEEFVERLEQAEEQ</sequence>
<dbReference type="PROSITE" id="PS50005">
    <property type="entry name" value="TPR"/>
    <property type="match status" value="2"/>
</dbReference>
<name>A0AAC9IYY3_VIRHA</name>
<dbReference type="InterPro" id="IPR019734">
    <property type="entry name" value="TPR_rpt"/>
</dbReference>
<accession>A0AAC9IYY3</accession>
<dbReference type="Pfam" id="PF13429">
    <property type="entry name" value="TPR_15"/>
    <property type="match status" value="1"/>
</dbReference>
<dbReference type="PANTHER" id="PTHR45586:SF15">
    <property type="entry name" value="TPR REPEAT-CONTAINING PROTEIN YPIA"/>
    <property type="match status" value="1"/>
</dbReference>
<dbReference type="EMBL" id="CP017962">
    <property type="protein sequence ID" value="APC48441.1"/>
    <property type="molecule type" value="Genomic_DNA"/>
</dbReference>
<dbReference type="Pfam" id="PF25058">
    <property type="entry name" value="ARM_TT21"/>
    <property type="match status" value="1"/>
</dbReference>
<gene>
    <name evidence="5" type="ORF">BME96_09770</name>
</gene>
<evidence type="ECO:0000313" key="5">
    <source>
        <dbReference type="EMBL" id="APC48441.1"/>
    </source>
</evidence>
<dbReference type="SUPFAM" id="SSF48452">
    <property type="entry name" value="TPR-like"/>
    <property type="match status" value="1"/>
</dbReference>
<evidence type="ECO:0000256" key="4">
    <source>
        <dbReference type="SAM" id="Coils"/>
    </source>
</evidence>
<protein>
    <recommendedName>
        <fullName evidence="7">Tetratricopeptide repeat protein</fullName>
    </recommendedName>
</protein>
<proteinExistence type="predicted"/>
<dbReference type="KEGG" id="vhl:BME96_09770"/>
<dbReference type="Pfam" id="PF13174">
    <property type="entry name" value="TPR_6"/>
    <property type="match status" value="1"/>
</dbReference>
<dbReference type="PANTHER" id="PTHR45586">
    <property type="entry name" value="TPR REPEAT-CONTAINING PROTEIN PA4667"/>
    <property type="match status" value="1"/>
</dbReference>